<dbReference type="Pfam" id="PF01255">
    <property type="entry name" value="Prenyltransf"/>
    <property type="match status" value="1"/>
</dbReference>
<feature type="binding site" evidence="2">
    <location>
        <position position="30"/>
    </location>
    <ligand>
        <name>substrate</name>
    </ligand>
</feature>
<evidence type="ECO:0000256" key="1">
    <source>
        <dbReference type="ARBA" id="ARBA00022679"/>
    </source>
</evidence>
<protein>
    <recommendedName>
        <fullName evidence="2">Isoprenyl transferase</fullName>
        <ecNumber evidence="2">2.5.1.-</ecNumber>
    </recommendedName>
</protein>
<dbReference type="PANTHER" id="PTHR10291">
    <property type="entry name" value="DEHYDRODOLICHYL DIPHOSPHATE SYNTHASE FAMILY MEMBER"/>
    <property type="match status" value="1"/>
</dbReference>
<evidence type="ECO:0000313" key="3">
    <source>
        <dbReference type="EMBL" id="PIR77451.1"/>
    </source>
</evidence>
<organism evidence="3 4">
    <name type="scientific">Candidatus Magasanikbacteria bacterium CG10_big_fil_rev_8_21_14_0_10_38_6</name>
    <dbReference type="NCBI Taxonomy" id="1974647"/>
    <lineage>
        <taxon>Bacteria</taxon>
        <taxon>Candidatus Magasanikiibacteriota</taxon>
    </lineage>
</organism>
<feature type="binding site" evidence="2">
    <location>
        <begin position="182"/>
        <end position="184"/>
    </location>
    <ligand>
        <name>substrate</name>
    </ligand>
</feature>
<accession>A0A2M6P171</accession>
<dbReference type="HAMAP" id="MF_01139">
    <property type="entry name" value="ISPT"/>
    <property type="match status" value="1"/>
</dbReference>
<gene>
    <name evidence="3" type="primary">uppS</name>
    <name evidence="3" type="ORF">COU30_02375</name>
</gene>
<feature type="active site" evidence="2">
    <location>
        <position position="13"/>
    </location>
</feature>
<dbReference type="PROSITE" id="PS01066">
    <property type="entry name" value="UPP_SYNTHASE"/>
    <property type="match status" value="1"/>
</dbReference>
<name>A0A2M6P171_9BACT</name>
<comment type="subunit">
    <text evidence="2">Homodimer.</text>
</comment>
<comment type="caution">
    <text evidence="3">The sequence shown here is derived from an EMBL/GenBank/DDBJ whole genome shotgun (WGS) entry which is preliminary data.</text>
</comment>
<dbReference type="InterPro" id="IPR018520">
    <property type="entry name" value="UPP_synth-like_CS"/>
</dbReference>
<feature type="binding site" evidence="2">
    <location>
        <position position="26"/>
    </location>
    <ligand>
        <name>substrate</name>
    </ligand>
</feature>
<comment type="similarity">
    <text evidence="2">Belongs to the UPP synthase family.</text>
</comment>
<feature type="binding site" evidence="2">
    <location>
        <position position="176"/>
    </location>
    <ligand>
        <name>substrate</name>
    </ligand>
</feature>
<dbReference type="GO" id="GO:0000287">
    <property type="term" value="F:magnesium ion binding"/>
    <property type="evidence" value="ECO:0007669"/>
    <property type="project" value="UniProtKB-UniRule"/>
</dbReference>
<proteinExistence type="inferred from homology"/>
<dbReference type="EC" id="2.5.1.-" evidence="2"/>
<comment type="cofactor">
    <cofactor evidence="2">
        <name>Mg(2+)</name>
        <dbReference type="ChEBI" id="CHEBI:18420"/>
    </cofactor>
    <text evidence="2">Binds 2 magnesium ions per subunit.</text>
</comment>
<dbReference type="PANTHER" id="PTHR10291:SF0">
    <property type="entry name" value="DEHYDRODOLICHYL DIPHOSPHATE SYNTHASE 2"/>
    <property type="match status" value="1"/>
</dbReference>
<sequence length="227" mass="26130">MKHTPHHIAMIMDGNRRWAVQHGLPKIKGHSEGAKAIRVMAQAMLDRNIPYLTLYALSTENLTNRSEKELTHIFGLIERLPKFLKELTDNDVRIRVIGDMSKLPKKTQQVLQTMVNETSDHSKLTLTFAINYGGRDELVRAIQRMIQDNTINHVSETTLEQHLDTAGYPPLDLIIRTGGKQRLSNFLIWQAAYTELYFTNTFWPAFDTKELDQALSFFDTEERNFGS</sequence>
<feature type="binding site" evidence="2">
    <location>
        <begin position="14"/>
        <end position="17"/>
    </location>
    <ligand>
        <name>substrate</name>
    </ligand>
</feature>
<dbReference type="NCBIfam" id="TIGR00055">
    <property type="entry name" value="uppS"/>
    <property type="match status" value="1"/>
</dbReference>
<dbReference type="EMBL" id="PFBW01000104">
    <property type="protein sequence ID" value="PIR77451.1"/>
    <property type="molecule type" value="Genomic_DNA"/>
</dbReference>
<dbReference type="Proteomes" id="UP000228528">
    <property type="component" value="Unassembled WGS sequence"/>
</dbReference>
<dbReference type="InterPro" id="IPR001441">
    <property type="entry name" value="UPP_synth-like"/>
</dbReference>
<keyword evidence="2" id="KW-0479">Metal-binding</keyword>
<dbReference type="AlphaFoldDB" id="A0A2M6P171"/>
<dbReference type="CDD" id="cd00475">
    <property type="entry name" value="Cis_IPPS"/>
    <property type="match status" value="1"/>
</dbReference>
<feature type="binding site" evidence="2">
    <location>
        <begin position="58"/>
        <end position="60"/>
    </location>
    <ligand>
        <name>substrate</name>
    </ligand>
</feature>
<feature type="binding site" evidence="2">
    <location>
        <position position="195"/>
    </location>
    <ligand>
        <name>Mg(2+)</name>
        <dbReference type="ChEBI" id="CHEBI:18420"/>
    </ligand>
</feature>
<keyword evidence="2" id="KW-0460">Magnesium</keyword>
<feature type="binding site" evidence="2">
    <location>
        <position position="13"/>
    </location>
    <ligand>
        <name>Mg(2+)</name>
        <dbReference type="ChEBI" id="CHEBI:18420"/>
    </ligand>
</feature>
<comment type="caution">
    <text evidence="2">Lacks conserved residue(s) required for the propagation of feature annotation.</text>
</comment>
<dbReference type="GO" id="GO:0045547">
    <property type="term" value="F:ditrans,polycis-polyprenyl diphosphate synthase [(2E,6E)-farnesyl diphosphate specific] activity"/>
    <property type="evidence" value="ECO:0007669"/>
    <property type="project" value="TreeGrafter"/>
</dbReference>
<feature type="binding site" evidence="2">
    <location>
        <position position="18"/>
    </location>
    <ligand>
        <name>substrate</name>
    </ligand>
</feature>
<feature type="active site" description="Proton acceptor" evidence="2">
    <location>
        <position position="61"/>
    </location>
</feature>
<dbReference type="SUPFAM" id="SSF64005">
    <property type="entry name" value="Undecaprenyl diphosphate synthase"/>
    <property type="match status" value="1"/>
</dbReference>
<dbReference type="Gene3D" id="3.40.1180.10">
    <property type="entry name" value="Decaprenyl diphosphate synthase-like"/>
    <property type="match status" value="1"/>
</dbReference>
<comment type="function">
    <text evidence="2">Catalyzes the condensation of isopentenyl diphosphate (IPP) with allylic pyrophosphates generating different type of terpenoids.</text>
</comment>
<evidence type="ECO:0000256" key="2">
    <source>
        <dbReference type="HAMAP-Rule" id="MF_01139"/>
    </source>
</evidence>
<reference evidence="4" key="1">
    <citation type="submission" date="2017-09" db="EMBL/GenBank/DDBJ databases">
        <title>Depth-based differentiation of microbial function through sediment-hosted aquifers and enrichment of novel symbionts in the deep terrestrial subsurface.</title>
        <authorList>
            <person name="Probst A.J."/>
            <person name="Ladd B."/>
            <person name="Jarett J.K."/>
            <person name="Geller-Mcgrath D.E."/>
            <person name="Sieber C.M.K."/>
            <person name="Emerson J.B."/>
            <person name="Anantharaman K."/>
            <person name="Thomas B.C."/>
            <person name="Malmstrom R."/>
            <person name="Stieglmeier M."/>
            <person name="Klingl A."/>
            <person name="Woyke T."/>
            <person name="Ryan C.M."/>
            <person name="Banfield J.F."/>
        </authorList>
    </citation>
    <scope>NUCLEOTIDE SEQUENCE [LARGE SCALE GENOMIC DNA]</scope>
</reference>
<keyword evidence="1 2" id="KW-0808">Transferase</keyword>
<dbReference type="GO" id="GO:0016094">
    <property type="term" value="P:polyprenol biosynthetic process"/>
    <property type="evidence" value="ECO:0007669"/>
    <property type="project" value="TreeGrafter"/>
</dbReference>
<dbReference type="InterPro" id="IPR036424">
    <property type="entry name" value="UPP_synth-like_sf"/>
</dbReference>
<feature type="binding site" evidence="2">
    <location>
        <position position="65"/>
    </location>
    <ligand>
        <name>substrate</name>
    </ligand>
</feature>
<evidence type="ECO:0000313" key="4">
    <source>
        <dbReference type="Proteomes" id="UP000228528"/>
    </source>
</evidence>